<proteinExistence type="predicted"/>
<reference evidence="2 3" key="1">
    <citation type="journal article" date="2023" name="Arcadia Sci">
        <title>De novo assembly of a long-read Amblyomma americanum tick genome.</title>
        <authorList>
            <person name="Chou S."/>
            <person name="Poskanzer K.E."/>
            <person name="Rollins M."/>
            <person name="Thuy-Boun P.S."/>
        </authorList>
    </citation>
    <scope>NUCLEOTIDE SEQUENCE [LARGE SCALE GENOMIC DNA]</scope>
    <source>
        <strain evidence="2">F_SG_1</strain>
        <tissue evidence="2">Salivary glands</tissue>
    </source>
</reference>
<feature type="region of interest" description="Disordered" evidence="1">
    <location>
        <begin position="1"/>
        <end position="28"/>
    </location>
</feature>
<accession>A0AAQ4END0</accession>
<comment type="caution">
    <text evidence="2">The sequence shown here is derived from an EMBL/GenBank/DDBJ whole genome shotgun (WGS) entry which is preliminary data.</text>
</comment>
<evidence type="ECO:0000313" key="3">
    <source>
        <dbReference type="Proteomes" id="UP001321473"/>
    </source>
</evidence>
<keyword evidence="3" id="KW-1185">Reference proteome</keyword>
<sequence>RIEAGSKKLKGRTRAEADSGHEQKLESSCRKATSKYGFLKLRTDGILPPGKPAASSQPPGVIQATLLIFFQQEASPTPTARTTAFYRRYRTFAQRN</sequence>
<organism evidence="2 3">
    <name type="scientific">Amblyomma americanum</name>
    <name type="common">Lone star tick</name>
    <dbReference type="NCBI Taxonomy" id="6943"/>
    <lineage>
        <taxon>Eukaryota</taxon>
        <taxon>Metazoa</taxon>
        <taxon>Ecdysozoa</taxon>
        <taxon>Arthropoda</taxon>
        <taxon>Chelicerata</taxon>
        <taxon>Arachnida</taxon>
        <taxon>Acari</taxon>
        <taxon>Parasitiformes</taxon>
        <taxon>Ixodida</taxon>
        <taxon>Ixodoidea</taxon>
        <taxon>Ixodidae</taxon>
        <taxon>Amblyomminae</taxon>
        <taxon>Amblyomma</taxon>
    </lineage>
</organism>
<dbReference type="Proteomes" id="UP001321473">
    <property type="component" value="Unassembled WGS sequence"/>
</dbReference>
<evidence type="ECO:0000313" key="2">
    <source>
        <dbReference type="EMBL" id="KAK8776210.1"/>
    </source>
</evidence>
<feature type="non-terminal residue" evidence="2">
    <location>
        <position position="1"/>
    </location>
</feature>
<evidence type="ECO:0000256" key="1">
    <source>
        <dbReference type="SAM" id="MobiDB-lite"/>
    </source>
</evidence>
<name>A0AAQ4END0_AMBAM</name>
<gene>
    <name evidence="2" type="ORF">V5799_030445</name>
</gene>
<dbReference type="EMBL" id="JARKHS020013238">
    <property type="protein sequence ID" value="KAK8776210.1"/>
    <property type="molecule type" value="Genomic_DNA"/>
</dbReference>
<feature type="compositionally biased region" description="Basic and acidic residues" evidence="1">
    <location>
        <begin position="13"/>
        <end position="28"/>
    </location>
</feature>
<protein>
    <submittedName>
        <fullName evidence="2">Uncharacterized protein</fullName>
    </submittedName>
</protein>
<dbReference type="AlphaFoldDB" id="A0AAQ4END0"/>